<dbReference type="EMBL" id="MNCJ02000330">
    <property type="protein sequence ID" value="KAF5765160.1"/>
    <property type="molecule type" value="Genomic_DNA"/>
</dbReference>
<sequence>MIHSAVRKKDEKGKDVDLEFKFGVEDLRCVLELGDSDNHPTIIPERLAKGLWCRMGFTGHVNGKMVKTMFSSAYRFMIHCVIHALSHRKGAYDEASDYIMNTIACLILNRPYNISQGIFEYMKENIIAGNDRYIMYPQFIMMMIDDQFKDIPKNNSDILGLRNMTSETITRLTKGDDARTKGMICRIKNPTYVAPENDKWRHENSSSDDEEERMSELRPSEPQQKLVDEPVLDPSEVIQQGAGLLKHSLESFIQRNEEFVAQKDQGSSAQAEVAKVSEPEGEVQDDSSEDDSRVTQSESELDLTTLGRGKAHLKKKPTKKQKASDEEGSTYVPDEPKKQRAKRKAVQARVIPRNVRAKKTGAELPKDKDGKKKKHVETSKVQEAEKAQNVEIPKEPEMQSVEVPEVVVQKKTGDDDYVEIMGYKAATPPPPPPSHDQPESSHPKDTSFDYLFEGLPPATWIYKEDIPEDDYDMFNNEAVKELLKKVNDLEKDKAKAEEERDVLKGQIEKLMKAHDEIRMVLIDQEETINKMKDDDHDNHQLTELLTAEISTLNVKIKNLQDVNQTLNRLLSEISEASSNEIKVMKLEMEAMKADKVMKDNQLNMLYAVMESHLKIDVHAAFNEIEVKRAEERRIERERLLAEEATQRRKSIIEETQEAGGSSSQVDVEMVEAEADPLGFVLVGKREKC</sequence>
<keyword evidence="4" id="KW-1185">Reference proteome</keyword>
<evidence type="ECO:0000313" key="4">
    <source>
        <dbReference type="Proteomes" id="UP000215914"/>
    </source>
</evidence>
<feature type="coiled-coil region" evidence="1">
    <location>
        <begin position="549"/>
        <end position="579"/>
    </location>
</feature>
<feature type="coiled-coil region" evidence="1">
    <location>
        <begin position="479"/>
        <end position="513"/>
    </location>
</feature>
<protein>
    <submittedName>
        <fullName evidence="3">Uncharacterized protein</fullName>
    </submittedName>
</protein>
<name>A0A9K3H2N5_HELAN</name>
<keyword evidence="1" id="KW-0175">Coiled coil</keyword>
<feature type="compositionally biased region" description="Basic and acidic residues" evidence="2">
    <location>
        <begin position="196"/>
        <end position="205"/>
    </location>
</feature>
<dbReference type="Proteomes" id="UP000215914">
    <property type="component" value="Unassembled WGS sequence"/>
</dbReference>
<evidence type="ECO:0000256" key="2">
    <source>
        <dbReference type="SAM" id="MobiDB-lite"/>
    </source>
</evidence>
<feature type="compositionally biased region" description="Basic and acidic residues" evidence="2">
    <location>
        <begin position="436"/>
        <end position="447"/>
    </location>
</feature>
<proteinExistence type="predicted"/>
<comment type="caution">
    <text evidence="3">The sequence shown here is derived from an EMBL/GenBank/DDBJ whole genome shotgun (WGS) entry which is preliminary data.</text>
</comment>
<feature type="compositionally biased region" description="Basic residues" evidence="2">
    <location>
        <begin position="309"/>
        <end position="321"/>
    </location>
</feature>
<feature type="compositionally biased region" description="Acidic residues" evidence="2">
    <location>
        <begin position="279"/>
        <end position="289"/>
    </location>
</feature>
<reference evidence="3" key="1">
    <citation type="journal article" date="2017" name="Nature">
        <title>The sunflower genome provides insights into oil metabolism, flowering and Asterid evolution.</title>
        <authorList>
            <person name="Badouin H."/>
            <person name="Gouzy J."/>
            <person name="Grassa C.J."/>
            <person name="Murat F."/>
            <person name="Staton S.E."/>
            <person name="Cottret L."/>
            <person name="Lelandais-Briere C."/>
            <person name="Owens G.L."/>
            <person name="Carrere S."/>
            <person name="Mayjonade B."/>
            <person name="Legrand L."/>
            <person name="Gill N."/>
            <person name="Kane N.C."/>
            <person name="Bowers J.E."/>
            <person name="Hubner S."/>
            <person name="Bellec A."/>
            <person name="Berard A."/>
            <person name="Berges H."/>
            <person name="Blanchet N."/>
            <person name="Boniface M.C."/>
            <person name="Brunel D."/>
            <person name="Catrice O."/>
            <person name="Chaidir N."/>
            <person name="Claudel C."/>
            <person name="Donnadieu C."/>
            <person name="Faraut T."/>
            <person name="Fievet G."/>
            <person name="Helmstetter N."/>
            <person name="King M."/>
            <person name="Knapp S.J."/>
            <person name="Lai Z."/>
            <person name="Le Paslier M.C."/>
            <person name="Lippi Y."/>
            <person name="Lorenzon L."/>
            <person name="Mandel J.R."/>
            <person name="Marage G."/>
            <person name="Marchand G."/>
            <person name="Marquand E."/>
            <person name="Bret-Mestries E."/>
            <person name="Morien E."/>
            <person name="Nambeesan S."/>
            <person name="Nguyen T."/>
            <person name="Pegot-Espagnet P."/>
            <person name="Pouilly N."/>
            <person name="Raftis F."/>
            <person name="Sallet E."/>
            <person name="Schiex T."/>
            <person name="Thomas J."/>
            <person name="Vandecasteele C."/>
            <person name="Vares D."/>
            <person name="Vear F."/>
            <person name="Vautrin S."/>
            <person name="Crespi M."/>
            <person name="Mangin B."/>
            <person name="Burke J.M."/>
            <person name="Salse J."/>
            <person name="Munos S."/>
            <person name="Vincourt P."/>
            <person name="Rieseberg L.H."/>
            <person name="Langlade N.B."/>
        </authorList>
    </citation>
    <scope>NUCLEOTIDE SEQUENCE</scope>
    <source>
        <tissue evidence="3">Leaves</tissue>
    </source>
</reference>
<dbReference type="AlphaFoldDB" id="A0A9K3H2N5"/>
<feature type="compositionally biased region" description="Basic and acidic residues" evidence="2">
    <location>
        <begin position="360"/>
        <end position="397"/>
    </location>
</feature>
<feature type="region of interest" description="Disordered" evidence="2">
    <location>
        <begin position="261"/>
        <end position="447"/>
    </location>
</feature>
<feature type="region of interest" description="Disordered" evidence="2">
    <location>
        <begin position="645"/>
        <end position="664"/>
    </location>
</feature>
<evidence type="ECO:0000313" key="3">
    <source>
        <dbReference type="EMBL" id="KAF5765160.1"/>
    </source>
</evidence>
<reference evidence="3" key="2">
    <citation type="submission" date="2020-06" db="EMBL/GenBank/DDBJ databases">
        <title>Helianthus annuus Genome sequencing and assembly Release 2.</title>
        <authorList>
            <person name="Gouzy J."/>
            <person name="Langlade N."/>
            <person name="Munos S."/>
        </authorList>
    </citation>
    <scope>NUCLEOTIDE SEQUENCE</scope>
    <source>
        <tissue evidence="3">Leaves</tissue>
    </source>
</reference>
<accession>A0A9K3H2N5</accession>
<gene>
    <name evidence="3" type="ORF">HanXRQr2_Chr15g0700481</name>
</gene>
<feature type="region of interest" description="Disordered" evidence="2">
    <location>
        <begin position="196"/>
        <end position="231"/>
    </location>
</feature>
<dbReference type="Gramene" id="mRNA:HanXRQr2_Chr15g0700481">
    <property type="protein sequence ID" value="mRNA:HanXRQr2_Chr15g0700481"/>
    <property type="gene ID" value="HanXRQr2_Chr15g0700481"/>
</dbReference>
<evidence type="ECO:0000256" key="1">
    <source>
        <dbReference type="SAM" id="Coils"/>
    </source>
</evidence>
<organism evidence="3 4">
    <name type="scientific">Helianthus annuus</name>
    <name type="common">Common sunflower</name>
    <dbReference type="NCBI Taxonomy" id="4232"/>
    <lineage>
        <taxon>Eukaryota</taxon>
        <taxon>Viridiplantae</taxon>
        <taxon>Streptophyta</taxon>
        <taxon>Embryophyta</taxon>
        <taxon>Tracheophyta</taxon>
        <taxon>Spermatophyta</taxon>
        <taxon>Magnoliopsida</taxon>
        <taxon>eudicotyledons</taxon>
        <taxon>Gunneridae</taxon>
        <taxon>Pentapetalae</taxon>
        <taxon>asterids</taxon>
        <taxon>campanulids</taxon>
        <taxon>Asterales</taxon>
        <taxon>Asteraceae</taxon>
        <taxon>Asteroideae</taxon>
        <taxon>Heliantheae alliance</taxon>
        <taxon>Heliantheae</taxon>
        <taxon>Helianthus</taxon>
    </lineage>
</organism>